<dbReference type="GO" id="GO:0004038">
    <property type="term" value="F:allantoinase activity"/>
    <property type="evidence" value="ECO:0007669"/>
    <property type="project" value="TreeGrafter"/>
</dbReference>
<feature type="binding site" evidence="6">
    <location>
        <position position="178"/>
    </location>
    <ligand>
        <name>Zn(2+)</name>
        <dbReference type="ChEBI" id="CHEBI:29105"/>
        <label>2</label>
    </ligand>
</feature>
<keyword evidence="6" id="KW-0862">Zinc</keyword>
<comment type="similarity">
    <text evidence="2 6">Belongs to the metallo-dependent hydrolases superfamily. DHOase family. Class I DHOase subfamily.</text>
</comment>
<dbReference type="Gene3D" id="3.20.20.140">
    <property type="entry name" value="Metal-dependent hydrolases"/>
    <property type="match status" value="1"/>
</dbReference>
<feature type="binding site" evidence="6">
    <location>
        <position position="151"/>
    </location>
    <ligand>
        <name>Zn(2+)</name>
        <dbReference type="ChEBI" id="CHEBI:29105"/>
        <label>1</label>
    </ligand>
</feature>
<evidence type="ECO:0000256" key="3">
    <source>
        <dbReference type="ARBA" id="ARBA00022723"/>
    </source>
</evidence>
<evidence type="ECO:0000256" key="5">
    <source>
        <dbReference type="ARBA" id="ARBA00022975"/>
    </source>
</evidence>
<dbReference type="Proteomes" id="UP000198995">
    <property type="component" value="Unassembled WGS sequence"/>
</dbReference>
<feature type="binding site" evidence="6">
    <location>
        <position position="231"/>
    </location>
    <ligand>
        <name>Zn(2+)</name>
        <dbReference type="ChEBI" id="CHEBI:29105"/>
        <label>2</label>
    </ligand>
</feature>
<dbReference type="InterPro" id="IPR004722">
    <property type="entry name" value="DHOase"/>
</dbReference>
<reference evidence="8 9" key="1">
    <citation type="submission" date="2016-10" db="EMBL/GenBank/DDBJ databases">
        <authorList>
            <person name="de Groot N.N."/>
        </authorList>
    </citation>
    <scope>NUCLEOTIDE SEQUENCE [LARGE SCALE GENOMIC DNA]</scope>
    <source>
        <strain evidence="8 9">DSM 20475</strain>
    </source>
</reference>
<dbReference type="STRING" id="2741.SAMN04489866_102240"/>
<evidence type="ECO:0000256" key="4">
    <source>
        <dbReference type="ARBA" id="ARBA00022801"/>
    </source>
</evidence>
<keyword evidence="9" id="KW-1185">Reference proteome</keyword>
<proteinExistence type="inferred from homology"/>
<dbReference type="GO" id="GO:0004151">
    <property type="term" value="F:dihydroorotase activity"/>
    <property type="evidence" value="ECO:0007669"/>
    <property type="project" value="UniProtKB-UniRule"/>
</dbReference>
<dbReference type="HAMAP" id="MF_00220_B">
    <property type="entry name" value="PyrC_classI_B"/>
    <property type="match status" value="1"/>
</dbReference>
<dbReference type="InterPro" id="IPR024403">
    <property type="entry name" value="DHOase_cat"/>
</dbReference>
<dbReference type="Gene3D" id="2.30.40.10">
    <property type="entry name" value="Urease, subunit C, domain 1"/>
    <property type="match status" value="1"/>
</dbReference>
<feature type="domain" description="Dihydroorotase catalytic" evidence="7">
    <location>
        <begin position="51"/>
        <end position="234"/>
    </location>
</feature>
<dbReference type="PROSITE" id="PS00482">
    <property type="entry name" value="DIHYDROOROTASE_1"/>
    <property type="match status" value="1"/>
</dbReference>
<sequence>MLLRNGHLVDPGQAIDGVTDIRIEGDHIAEVGPDLPVKPGEEMMDLAGLYVIPGLIDLHVHLRDPGHEDSEDLESGSRAAIAGGFTTVVAMPNTDPVIDNVPMATYIQEKSRRLGYADVIPSAAITKGEMGKEITEIGMLKEAGVPAFTDDGKTVMDAGVLRNAMDYGVPFDVLFMEHCEDPYLRDRGVMNEGQVATELGLFGAPKEAEEIIIMRDIMLAELTGARLHIQHLSTARGLDMVRTAKAKGLPVSCEVTPHHLFLTEETVRGYNTLAKVAPPLRTAEDNAALIDGLRDGTVDCIATDHAPHAAEFKDCEFVRARFGISSIEVAFPLAWTRLVGSGQLTLSDLVRLMSARPAQLLGLERGSLIPGYLADILVFDPTTERAVDPSTFYSKGKNCPYTGEQLSGWPVHVLRAGKAILQDGKIIERSETV</sequence>
<dbReference type="InterPro" id="IPR002195">
    <property type="entry name" value="Dihydroorotase_CS"/>
</dbReference>
<keyword evidence="5 6" id="KW-0665">Pyrimidine biosynthesis</keyword>
<dbReference type="GO" id="GO:0005737">
    <property type="term" value="C:cytoplasm"/>
    <property type="evidence" value="ECO:0007669"/>
    <property type="project" value="TreeGrafter"/>
</dbReference>
<gene>
    <name evidence="6" type="primary">pyrC</name>
    <name evidence="8" type="ORF">SAMN04489866_102240</name>
</gene>
<keyword evidence="3 6" id="KW-0479">Metal-binding</keyword>
<feature type="binding site" evidence="6">
    <location>
        <position position="151"/>
    </location>
    <ligand>
        <name>Zn(2+)</name>
        <dbReference type="ChEBI" id="CHEBI:29105"/>
        <label>2</label>
    </ligand>
</feature>
<name>A0A1G6TU27_PEPNI</name>
<dbReference type="InterPro" id="IPR032466">
    <property type="entry name" value="Metal_Hydrolase"/>
</dbReference>
<evidence type="ECO:0000256" key="6">
    <source>
        <dbReference type="HAMAP-Rule" id="MF_00220"/>
    </source>
</evidence>
<dbReference type="InterPro" id="IPR011059">
    <property type="entry name" value="Metal-dep_hydrolase_composite"/>
</dbReference>
<feature type="binding site" evidence="6">
    <location>
        <position position="61"/>
    </location>
    <ligand>
        <name>Zn(2+)</name>
        <dbReference type="ChEBI" id="CHEBI:29105"/>
        <label>1</label>
    </ligand>
</feature>
<comment type="function">
    <text evidence="1 6">Catalyzes the reversible cyclization of carbamoyl aspartate to dihydroorotate.</text>
</comment>
<dbReference type="EC" id="3.5.2.3" evidence="6"/>
<keyword evidence="4 6" id="KW-0378">Hydrolase</keyword>
<comment type="cofactor">
    <cofactor evidence="6">
        <name>Zn(2+)</name>
        <dbReference type="ChEBI" id="CHEBI:29105"/>
    </cofactor>
    <text evidence="6">Binds 2 Zn(2+) ions per subunit.</text>
</comment>
<evidence type="ECO:0000313" key="9">
    <source>
        <dbReference type="Proteomes" id="UP000198995"/>
    </source>
</evidence>
<accession>A0A1G6TU27</accession>
<dbReference type="EMBL" id="FNAF01000002">
    <property type="protein sequence ID" value="SDD32590.1"/>
    <property type="molecule type" value="Genomic_DNA"/>
</dbReference>
<dbReference type="InterPro" id="IPR050138">
    <property type="entry name" value="DHOase/Allantoinase_Hydrolase"/>
</dbReference>
<dbReference type="OrthoDB" id="9765462at2"/>
<evidence type="ECO:0000313" key="8">
    <source>
        <dbReference type="EMBL" id="SDD32590.1"/>
    </source>
</evidence>
<evidence type="ECO:0000259" key="7">
    <source>
        <dbReference type="Pfam" id="PF12890"/>
    </source>
</evidence>
<feature type="binding site" evidence="6">
    <location>
        <begin position="61"/>
        <end position="63"/>
    </location>
    <ligand>
        <name>substrate</name>
    </ligand>
</feature>
<dbReference type="GO" id="GO:0044205">
    <property type="term" value="P:'de novo' UMP biosynthetic process"/>
    <property type="evidence" value="ECO:0007669"/>
    <property type="project" value="UniProtKB-UniRule"/>
</dbReference>
<dbReference type="PANTHER" id="PTHR43668:SF2">
    <property type="entry name" value="ALLANTOINASE"/>
    <property type="match status" value="1"/>
</dbReference>
<dbReference type="NCBIfam" id="TIGR00857">
    <property type="entry name" value="pyrC_multi"/>
    <property type="match status" value="1"/>
</dbReference>
<evidence type="ECO:0000256" key="1">
    <source>
        <dbReference type="ARBA" id="ARBA00002368"/>
    </source>
</evidence>
<dbReference type="AlphaFoldDB" id="A0A1G6TU27"/>
<dbReference type="PANTHER" id="PTHR43668">
    <property type="entry name" value="ALLANTOINASE"/>
    <property type="match status" value="1"/>
</dbReference>
<feature type="binding site" evidence="6">
    <location>
        <position position="308"/>
    </location>
    <ligand>
        <name>substrate</name>
    </ligand>
</feature>
<dbReference type="SUPFAM" id="SSF51338">
    <property type="entry name" value="Composite domain of metallo-dependent hydrolases"/>
    <property type="match status" value="1"/>
</dbReference>
<dbReference type="Pfam" id="PF12890">
    <property type="entry name" value="DHOase"/>
    <property type="match status" value="1"/>
</dbReference>
<dbReference type="RefSeq" id="WP_091791243.1">
    <property type="nucleotide sequence ID" value="NZ_FNAF01000002.1"/>
</dbReference>
<comment type="catalytic activity">
    <reaction evidence="6">
        <text>(S)-dihydroorotate + H2O = N-carbamoyl-L-aspartate + H(+)</text>
        <dbReference type="Rhea" id="RHEA:24296"/>
        <dbReference type="ChEBI" id="CHEBI:15377"/>
        <dbReference type="ChEBI" id="CHEBI:15378"/>
        <dbReference type="ChEBI" id="CHEBI:30864"/>
        <dbReference type="ChEBI" id="CHEBI:32814"/>
        <dbReference type="EC" id="3.5.2.3"/>
    </reaction>
</comment>
<feature type="active site" evidence="6">
    <location>
        <position position="304"/>
    </location>
</feature>
<dbReference type="GO" id="GO:0008270">
    <property type="term" value="F:zinc ion binding"/>
    <property type="evidence" value="ECO:0007669"/>
    <property type="project" value="UniProtKB-UniRule"/>
</dbReference>
<organism evidence="8 9">
    <name type="scientific">Peptococcus niger</name>
    <dbReference type="NCBI Taxonomy" id="2741"/>
    <lineage>
        <taxon>Bacteria</taxon>
        <taxon>Bacillati</taxon>
        <taxon>Bacillota</taxon>
        <taxon>Clostridia</taxon>
        <taxon>Eubacteriales</taxon>
        <taxon>Peptococcaceae</taxon>
        <taxon>Peptococcus</taxon>
    </lineage>
</organism>
<comment type="pathway">
    <text evidence="6">Pyrimidine metabolism; UMP biosynthesis via de novo pathway; (S)-dihydroorotate from bicarbonate: step 3/3.</text>
</comment>
<dbReference type="UniPathway" id="UPA00070">
    <property type="reaction ID" value="UER00117"/>
</dbReference>
<evidence type="ECO:0000256" key="2">
    <source>
        <dbReference type="ARBA" id="ARBA00010286"/>
    </source>
</evidence>
<dbReference type="PROSITE" id="PS00483">
    <property type="entry name" value="DIHYDROOROTASE_2"/>
    <property type="match status" value="1"/>
</dbReference>
<feature type="binding site" evidence="6">
    <location>
        <position position="93"/>
    </location>
    <ligand>
        <name>substrate</name>
    </ligand>
</feature>
<dbReference type="GO" id="GO:0006145">
    <property type="term" value="P:purine nucleobase catabolic process"/>
    <property type="evidence" value="ECO:0007669"/>
    <property type="project" value="TreeGrafter"/>
</dbReference>
<protein>
    <recommendedName>
        <fullName evidence="6">Dihydroorotase</fullName>
        <shortName evidence="6">DHOase</shortName>
        <ecNumber evidence="6">3.5.2.3</ecNumber>
    </recommendedName>
</protein>
<comment type="caution">
    <text evidence="6">Lacks conserved residue(s) required for the propagation of feature annotation.</text>
</comment>
<feature type="binding site" evidence="6">
    <location>
        <position position="304"/>
    </location>
    <ligand>
        <name>Zn(2+)</name>
        <dbReference type="ChEBI" id="CHEBI:29105"/>
        <label>1</label>
    </ligand>
</feature>
<dbReference type="CDD" id="cd01317">
    <property type="entry name" value="DHOase_IIa"/>
    <property type="match status" value="1"/>
</dbReference>
<dbReference type="SUPFAM" id="SSF51556">
    <property type="entry name" value="Metallo-dependent hydrolases"/>
    <property type="match status" value="1"/>
</dbReference>
<feature type="binding site" evidence="6">
    <location>
        <begin position="322"/>
        <end position="323"/>
    </location>
    <ligand>
        <name>substrate</name>
    </ligand>
</feature>
<feature type="binding site" evidence="6">
    <location>
        <position position="59"/>
    </location>
    <ligand>
        <name>Zn(2+)</name>
        <dbReference type="ChEBI" id="CHEBI:29105"/>
        <label>1</label>
    </ligand>
</feature>